<evidence type="ECO:0000313" key="3">
    <source>
        <dbReference type="Proteomes" id="UP000424872"/>
    </source>
</evidence>
<dbReference type="CDD" id="cd20293">
    <property type="entry name" value="cupin_HutD_N"/>
    <property type="match status" value="1"/>
</dbReference>
<dbReference type="PANTHER" id="PTHR37943">
    <property type="entry name" value="PROTEIN VES"/>
    <property type="match status" value="1"/>
</dbReference>
<dbReference type="Pfam" id="PF05962">
    <property type="entry name" value="HutD"/>
    <property type="match status" value="1"/>
</dbReference>
<accession>A0AAP9H467</accession>
<reference evidence="3" key="1">
    <citation type="submission" date="2017-11" db="EMBL/GenBank/DDBJ databases">
        <title>Genome sequence of Pantoea sp. MSR2.</title>
        <authorList>
            <person name="Nascimento F.X."/>
        </authorList>
    </citation>
    <scope>NUCLEOTIDE SEQUENCE [LARGE SCALE GENOMIC DNA]</scope>
    <source>
        <strain evidence="3">MSR2</strain>
    </source>
</reference>
<dbReference type="InterPro" id="IPR014710">
    <property type="entry name" value="RmlC-like_jellyroll"/>
</dbReference>
<dbReference type="EMBL" id="JAUOOM010000029">
    <property type="protein sequence ID" value="MDO6409398.1"/>
    <property type="molecule type" value="Genomic_DNA"/>
</dbReference>
<dbReference type="KEGG" id="ppho:CTZ24_06395"/>
<protein>
    <submittedName>
        <fullName evidence="2">HutD family protein</fullName>
    </submittedName>
</protein>
<name>A0AAP9H467_9GAMM</name>
<dbReference type="EMBL" id="CP024636">
    <property type="protein sequence ID" value="QGR06054.1"/>
    <property type="molecule type" value="Genomic_DNA"/>
</dbReference>
<evidence type="ECO:0000313" key="1">
    <source>
        <dbReference type="EMBL" id="MDO6409398.1"/>
    </source>
</evidence>
<reference evidence="1" key="3">
    <citation type="submission" date="2023-07" db="EMBL/GenBank/DDBJ databases">
        <title>The extreme plant-growth-promoting properties of Pantoea phytobeneficialis PF55 revealed by functional and genomic analysis.</title>
        <authorList>
            <person name="Nascimento F.X."/>
            <person name="Marcio R.J."/>
        </authorList>
    </citation>
    <scope>NUCLEOTIDE SEQUENCE</scope>
    <source>
        <strain evidence="1">PF55</strain>
    </source>
</reference>
<gene>
    <name evidence="2" type="ORF">CTZ24_06395</name>
    <name evidence="1" type="ORF">Q3404_22760</name>
</gene>
<dbReference type="Gene3D" id="2.60.120.10">
    <property type="entry name" value="Jelly Rolls"/>
    <property type="match status" value="1"/>
</dbReference>
<dbReference type="SUPFAM" id="SSF51182">
    <property type="entry name" value="RmlC-like cupins"/>
    <property type="match status" value="1"/>
</dbReference>
<sequence length="180" mass="19984">MRTRFAYDTLPVSRWRNGGGETREIISYPPGVADFAWRASIATIAADGPFSPFPSIDRVITLLHGDSVLLTSAQGEQQLQPHQPWPFPGEWAIDARIGASACQDFNIMTRRDSWQAQVTVQQQAVRATHGVAWVLSGLWQSAEGEVLEVNQGMWWLDEETQLAPYSADASLLFTALSRVL</sequence>
<dbReference type="InterPro" id="IPR010282">
    <property type="entry name" value="Uncharacterised_HutD/Ves"/>
</dbReference>
<evidence type="ECO:0000313" key="2">
    <source>
        <dbReference type="EMBL" id="QGR06054.1"/>
    </source>
</evidence>
<dbReference type="AlphaFoldDB" id="A0AAP9H467"/>
<dbReference type="PANTHER" id="PTHR37943:SF1">
    <property type="entry name" value="PROTEIN VES"/>
    <property type="match status" value="1"/>
</dbReference>
<dbReference type="Proteomes" id="UP001171299">
    <property type="component" value="Unassembled WGS sequence"/>
</dbReference>
<evidence type="ECO:0000313" key="4">
    <source>
        <dbReference type="Proteomes" id="UP001171299"/>
    </source>
</evidence>
<reference evidence="2" key="2">
    <citation type="journal article" date="2020" name="Environ. Microbiol.">
        <title>The extreme plant-growth-promoting properties of Pantoea phytobeneficialis MSR2 revealed by functional and genomic analysis.</title>
        <authorList>
            <person name="Nascimento F.X."/>
            <person name="Hernandez A.G."/>
            <person name="Glick B.R."/>
            <person name="Rossi M.J."/>
        </authorList>
    </citation>
    <scope>NUCLEOTIDE SEQUENCE</scope>
    <source>
        <strain evidence="2">MSR2</strain>
    </source>
</reference>
<organism evidence="2 3">
    <name type="scientific">Pantoea phytobeneficialis</name>
    <dbReference type="NCBI Taxonomy" id="2052056"/>
    <lineage>
        <taxon>Bacteria</taxon>
        <taxon>Pseudomonadati</taxon>
        <taxon>Pseudomonadota</taxon>
        <taxon>Gammaproteobacteria</taxon>
        <taxon>Enterobacterales</taxon>
        <taxon>Erwiniaceae</taxon>
        <taxon>Pantoea</taxon>
    </lineage>
</organism>
<dbReference type="RefSeq" id="WP_208725087.1">
    <property type="nucleotide sequence ID" value="NZ_CP024636.1"/>
</dbReference>
<proteinExistence type="predicted"/>
<dbReference type="Proteomes" id="UP000424872">
    <property type="component" value="Chromosome"/>
</dbReference>
<dbReference type="InterPro" id="IPR011051">
    <property type="entry name" value="RmlC_Cupin_sf"/>
</dbReference>
<keyword evidence="4" id="KW-1185">Reference proteome</keyword>